<evidence type="ECO:0000313" key="2">
    <source>
        <dbReference type="Proteomes" id="UP001143910"/>
    </source>
</evidence>
<sequence length="167" mass="18779">MLTFVPHLRDLEGSEETKYNLWLKELEDIDLKSGFKPMNQEEKIILTIQTERAATVSLYLDTWLEALNIPNCTKSTLMAYMANQESDDVITPQKRTDIIRSNREADGNLTDVDSTEAAALFTDAFNLAFKDNLPLASKIELRRILALDESVSGVLDPKSIAKDVTIT</sequence>
<organism evidence="1 2">
    <name type="scientific">Zarea fungicola</name>
    <dbReference type="NCBI Taxonomy" id="93591"/>
    <lineage>
        <taxon>Eukaryota</taxon>
        <taxon>Fungi</taxon>
        <taxon>Dikarya</taxon>
        <taxon>Ascomycota</taxon>
        <taxon>Pezizomycotina</taxon>
        <taxon>Sordariomycetes</taxon>
        <taxon>Hypocreomycetidae</taxon>
        <taxon>Hypocreales</taxon>
        <taxon>Cordycipitaceae</taxon>
        <taxon>Zarea</taxon>
    </lineage>
</organism>
<gene>
    <name evidence="1" type="ORF">NQ176_g359</name>
</gene>
<keyword evidence="2" id="KW-1185">Reference proteome</keyword>
<name>A0ACC1NX40_9HYPO</name>
<reference evidence="1" key="1">
    <citation type="submission" date="2022-08" db="EMBL/GenBank/DDBJ databases">
        <title>Genome Sequence of Lecanicillium fungicola.</title>
        <authorList>
            <person name="Buettner E."/>
        </authorList>
    </citation>
    <scope>NUCLEOTIDE SEQUENCE</scope>
    <source>
        <strain evidence="1">Babe33</strain>
    </source>
</reference>
<dbReference type="EMBL" id="JANJQO010000013">
    <property type="protein sequence ID" value="KAJ2983895.1"/>
    <property type="molecule type" value="Genomic_DNA"/>
</dbReference>
<protein>
    <submittedName>
        <fullName evidence="1">Uncharacterized protein</fullName>
    </submittedName>
</protein>
<accession>A0ACC1NX40</accession>
<comment type="caution">
    <text evidence="1">The sequence shown here is derived from an EMBL/GenBank/DDBJ whole genome shotgun (WGS) entry which is preliminary data.</text>
</comment>
<evidence type="ECO:0000313" key="1">
    <source>
        <dbReference type="EMBL" id="KAJ2983895.1"/>
    </source>
</evidence>
<dbReference type="Proteomes" id="UP001143910">
    <property type="component" value="Unassembled WGS sequence"/>
</dbReference>
<proteinExistence type="predicted"/>